<reference evidence="1 2" key="1">
    <citation type="journal article" date="2020" name="Nat. Commun.">
        <title>The structures of two archaeal type IV pili illuminate evolutionary relationships.</title>
        <authorList>
            <person name="Wang F."/>
            <person name="Baquero D.P."/>
            <person name="Su Z."/>
            <person name="Beltran L.C."/>
            <person name="Prangishvili D."/>
            <person name="Krupovic M."/>
            <person name="Egelman E.H."/>
        </authorList>
    </citation>
    <scope>NUCLEOTIDE SEQUENCE [LARGE SCALE GENOMIC DNA]</scope>
    <source>
        <strain evidence="1 2">2GA</strain>
    </source>
</reference>
<dbReference type="Proteomes" id="UP000554766">
    <property type="component" value="Unassembled WGS sequence"/>
</dbReference>
<organism evidence="1 2">
    <name type="scientific">Pyrobaculum arsenaticum</name>
    <dbReference type="NCBI Taxonomy" id="121277"/>
    <lineage>
        <taxon>Archaea</taxon>
        <taxon>Thermoproteota</taxon>
        <taxon>Thermoprotei</taxon>
        <taxon>Thermoproteales</taxon>
        <taxon>Thermoproteaceae</taxon>
        <taxon>Pyrobaculum</taxon>
    </lineage>
</organism>
<name>A0A7L4P841_9CREN</name>
<protein>
    <submittedName>
        <fullName evidence="1">Uncharacterized protein</fullName>
    </submittedName>
</protein>
<dbReference type="OMA" id="AARYHAY"/>
<gene>
    <name evidence="1" type="ORF">HC235_04305</name>
</gene>
<accession>A0A7L4P841</accession>
<dbReference type="GeneID" id="5056255"/>
<evidence type="ECO:0000313" key="1">
    <source>
        <dbReference type="EMBL" id="NYR15185.1"/>
    </source>
</evidence>
<dbReference type="AlphaFoldDB" id="A0A7L4P841"/>
<dbReference type="RefSeq" id="WP_011900997.1">
    <property type="nucleotide sequence ID" value="NZ_JAAVJF010000002.1"/>
</dbReference>
<proteinExistence type="predicted"/>
<sequence length="117" mass="13246">MDILEILKTRDEARIKEALAEVHKQKAFSLADSEFVKEEWENAARLHAHHIALISYILPPNVEADPESITGKDYRLAVAFQEALKTCSEIPPPPGDEFYKLVVEELNRLARSLCSSE</sequence>
<evidence type="ECO:0000313" key="2">
    <source>
        <dbReference type="Proteomes" id="UP000554766"/>
    </source>
</evidence>
<keyword evidence="2" id="KW-1185">Reference proteome</keyword>
<dbReference type="EMBL" id="JAAVJF010000002">
    <property type="protein sequence ID" value="NYR15185.1"/>
    <property type="molecule type" value="Genomic_DNA"/>
</dbReference>
<comment type="caution">
    <text evidence="1">The sequence shown here is derived from an EMBL/GenBank/DDBJ whole genome shotgun (WGS) entry which is preliminary data.</text>
</comment>